<feature type="non-terminal residue" evidence="14">
    <location>
        <position position="233"/>
    </location>
</feature>
<organism evidence="14 15">
    <name type="scientific">Aspergillus indologenus CBS 114.80</name>
    <dbReference type="NCBI Taxonomy" id="1450541"/>
    <lineage>
        <taxon>Eukaryota</taxon>
        <taxon>Fungi</taxon>
        <taxon>Dikarya</taxon>
        <taxon>Ascomycota</taxon>
        <taxon>Pezizomycotina</taxon>
        <taxon>Eurotiomycetes</taxon>
        <taxon>Eurotiomycetidae</taxon>
        <taxon>Eurotiales</taxon>
        <taxon>Aspergillaceae</taxon>
        <taxon>Aspergillus</taxon>
        <taxon>Aspergillus subgen. Circumdati</taxon>
    </lineage>
</organism>
<evidence type="ECO:0000256" key="4">
    <source>
        <dbReference type="ARBA" id="ARBA00022692"/>
    </source>
</evidence>
<feature type="compositionally biased region" description="Low complexity" evidence="13">
    <location>
        <begin position="120"/>
        <end position="129"/>
    </location>
</feature>
<dbReference type="GO" id="GO:0007007">
    <property type="term" value="P:inner mitochondrial membrane organization"/>
    <property type="evidence" value="ECO:0007669"/>
    <property type="project" value="TreeGrafter"/>
</dbReference>
<evidence type="ECO:0000256" key="6">
    <source>
        <dbReference type="ARBA" id="ARBA00022946"/>
    </source>
</evidence>
<proteinExistence type="inferred from homology"/>
<keyword evidence="8" id="KW-0175">Coiled coil</keyword>
<keyword evidence="4" id="KW-0812">Transmembrane</keyword>
<feature type="compositionally biased region" description="Pro residues" evidence="13">
    <location>
        <begin position="94"/>
        <end position="103"/>
    </location>
</feature>
<keyword evidence="6 12" id="KW-0809">Transit peptide</keyword>
<dbReference type="Proteomes" id="UP000248817">
    <property type="component" value="Unassembled WGS sequence"/>
</dbReference>
<keyword evidence="9 12" id="KW-0496">Mitochondrion</keyword>
<name>A0A2V5HX69_9EURO</name>
<keyword evidence="7" id="KW-1133">Transmembrane helix</keyword>
<keyword evidence="15" id="KW-1185">Reference proteome</keyword>
<dbReference type="AlphaFoldDB" id="A0A2V5HX69"/>
<reference evidence="14 15" key="1">
    <citation type="submission" date="2018-02" db="EMBL/GenBank/DDBJ databases">
        <title>The genomes of Aspergillus section Nigri reveals drivers in fungal speciation.</title>
        <authorList>
            <consortium name="DOE Joint Genome Institute"/>
            <person name="Vesth T.C."/>
            <person name="Nybo J."/>
            <person name="Theobald S."/>
            <person name="Brandl J."/>
            <person name="Frisvad J.C."/>
            <person name="Nielsen K.F."/>
            <person name="Lyhne E.K."/>
            <person name="Kogle M.E."/>
            <person name="Kuo A."/>
            <person name="Riley R."/>
            <person name="Clum A."/>
            <person name="Nolan M."/>
            <person name="Lipzen A."/>
            <person name="Salamov A."/>
            <person name="Henrissat B."/>
            <person name="Wiebenga A."/>
            <person name="De vries R.P."/>
            <person name="Grigoriev I.V."/>
            <person name="Mortensen U.H."/>
            <person name="Andersen M.R."/>
            <person name="Baker S.E."/>
        </authorList>
    </citation>
    <scope>NUCLEOTIDE SEQUENCE [LARGE SCALE GENOMIC DNA]</scope>
    <source>
        <strain evidence="14 15">CBS 114.80</strain>
    </source>
</reference>
<sequence>MQSMPLLLRQSIRSSVHGLTRTTTSRPVRRPLLLLLPAGVPQARYPGRETTPRSFSTCLRCQFRTQPSVYSSNEPEKKQDVIILGAPPTQDSPSPSPSPPPSAIPEQNPHVESDAGRDSPAAAAAAAPAEEQTSTTAVPEAAEREGKKGEDAGADAAGSGSQPAGGGLPSYLENRRSQFAKQFSVVMDNLQSNIFVAGQRLNDLTGYSAIEALKKDIQFQGTRATGEPSGHET</sequence>
<comment type="similarity">
    <text evidence="2 12">Belongs to the SHE9 family.</text>
</comment>
<evidence type="ECO:0000313" key="14">
    <source>
        <dbReference type="EMBL" id="PYI26203.1"/>
    </source>
</evidence>
<dbReference type="Pfam" id="PF05546">
    <property type="entry name" value="She9_MDM33"/>
    <property type="match status" value="1"/>
</dbReference>
<comment type="subcellular location">
    <subcellularLocation>
        <location evidence="1 12">Mitochondrion inner membrane</location>
        <topology evidence="1 12">Multi-pass membrane protein</topology>
    </subcellularLocation>
</comment>
<evidence type="ECO:0000256" key="8">
    <source>
        <dbReference type="ARBA" id="ARBA00023054"/>
    </source>
</evidence>
<evidence type="ECO:0000256" key="9">
    <source>
        <dbReference type="ARBA" id="ARBA00023128"/>
    </source>
</evidence>
<evidence type="ECO:0000256" key="3">
    <source>
        <dbReference type="ARBA" id="ARBA00011182"/>
    </source>
</evidence>
<gene>
    <name evidence="14" type="ORF">BP00DRAFT_71587</name>
</gene>
<dbReference type="InterPro" id="IPR008839">
    <property type="entry name" value="MDM33_fungi"/>
</dbReference>
<keyword evidence="10" id="KW-0472">Membrane</keyword>
<dbReference type="PANTHER" id="PTHR31961:SF3">
    <property type="entry name" value="SENSITIVE TO HIGH EXPRESSION PROTEIN 9, MITOCHONDRIAL"/>
    <property type="match status" value="1"/>
</dbReference>
<comment type="function">
    <text evidence="11">Required for the maintenance of the structure of the mitochondrial inner membrane. Involved in mitochondrial morphology. Causes growth arrest when highly overexpressed.</text>
</comment>
<evidence type="ECO:0000256" key="2">
    <source>
        <dbReference type="ARBA" id="ARBA00007472"/>
    </source>
</evidence>
<dbReference type="EMBL" id="KZ825608">
    <property type="protein sequence ID" value="PYI26203.1"/>
    <property type="molecule type" value="Genomic_DNA"/>
</dbReference>
<dbReference type="GO" id="GO:0005743">
    <property type="term" value="C:mitochondrial inner membrane"/>
    <property type="evidence" value="ECO:0007669"/>
    <property type="project" value="UniProtKB-SubCell"/>
</dbReference>
<evidence type="ECO:0000256" key="5">
    <source>
        <dbReference type="ARBA" id="ARBA00022792"/>
    </source>
</evidence>
<evidence type="ECO:0000256" key="11">
    <source>
        <dbReference type="ARBA" id="ARBA00024807"/>
    </source>
</evidence>
<evidence type="ECO:0000256" key="12">
    <source>
        <dbReference type="RuleBase" id="RU364128"/>
    </source>
</evidence>
<keyword evidence="5 12" id="KW-0999">Mitochondrion inner membrane</keyword>
<evidence type="ECO:0000256" key="1">
    <source>
        <dbReference type="ARBA" id="ARBA00004448"/>
    </source>
</evidence>
<evidence type="ECO:0000313" key="15">
    <source>
        <dbReference type="Proteomes" id="UP000248817"/>
    </source>
</evidence>
<dbReference type="PANTHER" id="PTHR31961">
    <property type="entry name" value="SENSITIVE TO HIGH EXPRESSION PROTEIN 9, MITOCHONDRIAL"/>
    <property type="match status" value="1"/>
</dbReference>
<evidence type="ECO:0000256" key="7">
    <source>
        <dbReference type="ARBA" id="ARBA00022989"/>
    </source>
</evidence>
<evidence type="ECO:0000256" key="13">
    <source>
        <dbReference type="SAM" id="MobiDB-lite"/>
    </source>
</evidence>
<comment type="subunit">
    <text evidence="3 12">Homooligomer.</text>
</comment>
<accession>A0A2V5HX69</accession>
<feature type="compositionally biased region" description="Basic and acidic residues" evidence="13">
    <location>
        <begin position="141"/>
        <end position="151"/>
    </location>
</feature>
<feature type="region of interest" description="Disordered" evidence="13">
    <location>
        <begin position="85"/>
        <end position="171"/>
    </location>
</feature>
<protein>
    <recommendedName>
        <fullName evidence="12">Sensitive to high expression protein 9, mitochondrial</fullName>
    </recommendedName>
</protein>
<evidence type="ECO:0000256" key="10">
    <source>
        <dbReference type="ARBA" id="ARBA00023136"/>
    </source>
</evidence>